<sequence length="52" mass="5922">MTKIALRNPRVREVKDLASPAAVRDIWADAAKAVREEAPAVQRRRRRAKKAK</sequence>
<gene>
    <name evidence="1" type="ORF">SAMN05421872_101563</name>
</gene>
<dbReference type="AlphaFoldDB" id="A0A1G6JSN7"/>
<dbReference type="Proteomes" id="UP000199034">
    <property type="component" value="Unassembled WGS sequence"/>
</dbReference>
<protein>
    <submittedName>
        <fullName evidence="1">Uncharacterized protein</fullName>
    </submittedName>
</protein>
<keyword evidence="2" id="KW-1185">Reference proteome</keyword>
<evidence type="ECO:0000313" key="1">
    <source>
        <dbReference type="EMBL" id="SDC21445.1"/>
    </source>
</evidence>
<evidence type="ECO:0000313" key="2">
    <source>
        <dbReference type="Proteomes" id="UP000199034"/>
    </source>
</evidence>
<proteinExistence type="predicted"/>
<accession>A0A1G6JSN7</accession>
<reference evidence="1 2" key="1">
    <citation type="submission" date="2016-10" db="EMBL/GenBank/DDBJ databases">
        <authorList>
            <person name="de Groot N.N."/>
        </authorList>
    </citation>
    <scope>NUCLEOTIDE SEQUENCE [LARGE SCALE GENOMIC DNA]</scope>
    <source>
        <strain evidence="1 2">CGMCC 4.6858</strain>
    </source>
</reference>
<dbReference type="EMBL" id="FMZM01000001">
    <property type="protein sequence ID" value="SDC21445.1"/>
    <property type="molecule type" value="Genomic_DNA"/>
</dbReference>
<name>A0A1G6JSN7_9ACTN</name>
<organism evidence="1 2">
    <name type="scientific">Nocardioides lianchengensis</name>
    <dbReference type="NCBI Taxonomy" id="1045774"/>
    <lineage>
        <taxon>Bacteria</taxon>
        <taxon>Bacillati</taxon>
        <taxon>Actinomycetota</taxon>
        <taxon>Actinomycetes</taxon>
        <taxon>Propionibacteriales</taxon>
        <taxon>Nocardioidaceae</taxon>
        <taxon>Nocardioides</taxon>
    </lineage>
</organism>